<sequence>MARAFWTTLTLALALQLAVLSAVVALAVHDQARVVSATLHRTAHLTEVATASVR</sequence>
<evidence type="ECO:0000313" key="2">
    <source>
        <dbReference type="Proteomes" id="UP000266934"/>
    </source>
</evidence>
<evidence type="ECO:0000313" key="1">
    <source>
        <dbReference type="EMBL" id="BBF91922.1"/>
    </source>
</evidence>
<dbReference type="KEGG" id="blag:BLTE_06070"/>
<name>A0A348FX89_9HYPH</name>
<gene>
    <name evidence="1" type="ORF">BLTE_06070</name>
</gene>
<dbReference type="RefSeq" id="WP_160140495.1">
    <property type="nucleotide sequence ID" value="NZ_AP018907.1"/>
</dbReference>
<dbReference type="Proteomes" id="UP000266934">
    <property type="component" value="Chromosome"/>
</dbReference>
<protein>
    <submittedName>
        <fullName evidence="1">Uncharacterized protein</fullName>
    </submittedName>
</protein>
<organism evidence="1 2">
    <name type="scientific">Blastochloris tepida</name>
    <dbReference type="NCBI Taxonomy" id="2233851"/>
    <lineage>
        <taxon>Bacteria</taxon>
        <taxon>Pseudomonadati</taxon>
        <taxon>Pseudomonadota</taxon>
        <taxon>Alphaproteobacteria</taxon>
        <taxon>Hyphomicrobiales</taxon>
        <taxon>Blastochloridaceae</taxon>
        <taxon>Blastochloris</taxon>
    </lineage>
</organism>
<dbReference type="EMBL" id="AP018907">
    <property type="protein sequence ID" value="BBF91922.1"/>
    <property type="molecule type" value="Genomic_DNA"/>
</dbReference>
<reference evidence="1 2" key="1">
    <citation type="submission" date="2018-08" db="EMBL/GenBank/DDBJ databases">
        <title>Complete genome sequencing of Blastochloris tepida GI.</title>
        <authorList>
            <person name="Tsukatani Y."/>
            <person name="Mori H."/>
        </authorList>
    </citation>
    <scope>NUCLEOTIDE SEQUENCE [LARGE SCALE GENOMIC DNA]</scope>
    <source>
        <strain evidence="1 2">GI</strain>
    </source>
</reference>
<proteinExistence type="predicted"/>
<keyword evidence="2" id="KW-1185">Reference proteome</keyword>
<dbReference type="AlphaFoldDB" id="A0A348FX89"/>
<accession>A0A348FX89</accession>